<sequence>MCAVLRFADSWSWWALLWAPLLVLALGATVYEWQLLARSRWRMAPVEWGLLAVSHLGLAAALAAVWLGAH</sequence>
<keyword evidence="3" id="KW-1185">Reference proteome</keyword>
<dbReference type="EMBL" id="CP023692">
    <property type="protein sequence ID" value="QEV47669.1"/>
    <property type="molecule type" value="Genomic_DNA"/>
</dbReference>
<keyword evidence="1" id="KW-1133">Transmembrane helix</keyword>
<dbReference type="GeneID" id="95613541"/>
<organism evidence="2 3">
    <name type="scientific">Streptomyces vinaceus</name>
    <dbReference type="NCBI Taxonomy" id="1960"/>
    <lineage>
        <taxon>Bacteria</taxon>
        <taxon>Bacillati</taxon>
        <taxon>Actinomycetota</taxon>
        <taxon>Actinomycetes</taxon>
        <taxon>Kitasatosporales</taxon>
        <taxon>Streptomycetaceae</taxon>
        <taxon>Streptomyces</taxon>
    </lineage>
</organism>
<evidence type="ECO:0000313" key="2">
    <source>
        <dbReference type="EMBL" id="QEV47669.1"/>
    </source>
</evidence>
<dbReference type="KEGG" id="svn:CP980_23660"/>
<protein>
    <submittedName>
        <fullName evidence="2">Uncharacterized protein</fullName>
    </submittedName>
</protein>
<evidence type="ECO:0000256" key="1">
    <source>
        <dbReference type="SAM" id="Phobius"/>
    </source>
</evidence>
<gene>
    <name evidence="2" type="ORF">CP980_23660</name>
</gene>
<accession>A0A5J6J9S1</accession>
<reference evidence="2 3" key="1">
    <citation type="submission" date="2017-09" db="EMBL/GenBank/DDBJ databases">
        <authorList>
            <person name="Lee N."/>
            <person name="Cho B.-K."/>
        </authorList>
    </citation>
    <scope>NUCLEOTIDE SEQUENCE [LARGE SCALE GENOMIC DNA]</scope>
    <source>
        <strain evidence="2 3">ATCC 27476</strain>
    </source>
</reference>
<name>A0A5J6J9S1_STRVI</name>
<keyword evidence="1" id="KW-0812">Transmembrane</keyword>
<evidence type="ECO:0000313" key="3">
    <source>
        <dbReference type="Proteomes" id="UP000325563"/>
    </source>
</evidence>
<keyword evidence="1" id="KW-0472">Membrane</keyword>
<dbReference type="Proteomes" id="UP000325563">
    <property type="component" value="Chromosome"/>
</dbReference>
<proteinExistence type="predicted"/>
<dbReference type="AlphaFoldDB" id="A0A5J6J9S1"/>
<feature type="transmembrane region" description="Helical" evidence="1">
    <location>
        <begin position="48"/>
        <end position="69"/>
    </location>
</feature>
<feature type="transmembrane region" description="Helical" evidence="1">
    <location>
        <begin position="12"/>
        <end position="36"/>
    </location>
</feature>
<dbReference type="RefSeq" id="WP_099892894.1">
    <property type="nucleotide sequence ID" value="NZ_BNBW01000010.1"/>
</dbReference>